<name>A0AAE3AST1_9FIRM</name>
<reference evidence="2" key="1">
    <citation type="submission" date="2021-10" db="EMBL/GenBank/DDBJ databases">
        <title>Anaerobic single-cell dispensing facilitates the cultivation of human gut bacteria.</title>
        <authorList>
            <person name="Afrizal A."/>
        </authorList>
    </citation>
    <scope>NUCLEOTIDE SEQUENCE</scope>
    <source>
        <strain evidence="2">CLA-AA-H274</strain>
    </source>
</reference>
<organism evidence="2 3">
    <name type="scientific">Brotaphodocola catenula</name>
    <dbReference type="NCBI Taxonomy" id="2885361"/>
    <lineage>
        <taxon>Bacteria</taxon>
        <taxon>Bacillati</taxon>
        <taxon>Bacillota</taxon>
        <taxon>Clostridia</taxon>
        <taxon>Lachnospirales</taxon>
        <taxon>Lachnospiraceae</taxon>
        <taxon>Brotaphodocola</taxon>
    </lineage>
</organism>
<gene>
    <name evidence="2" type="ORF">LKD32_07505</name>
</gene>
<keyword evidence="1" id="KW-0812">Transmembrane</keyword>
<dbReference type="AlphaFoldDB" id="A0AAE3AST1"/>
<keyword evidence="1" id="KW-0472">Membrane</keyword>
<keyword evidence="3" id="KW-1185">Reference proteome</keyword>
<evidence type="ECO:0000313" key="2">
    <source>
        <dbReference type="EMBL" id="MCC2164727.1"/>
    </source>
</evidence>
<evidence type="ECO:0000313" key="3">
    <source>
        <dbReference type="Proteomes" id="UP001198962"/>
    </source>
</evidence>
<feature type="transmembrane region" description="Helical" evidence="1">
    <location>
        <begin position="20"/>
        <end position="38"/>
    </location>
</feature>
<proteinExistence type="predicted"/>
<dbReference type="Proteomes" id="UP001198962">
    <property type="component" value="Unassembled WGS sequence"/>
</dbReference>
<dbReference type="GO" id="GO:0016740">
    <property type="term" value="F:transferase activity"/>
    <property type="evidence" value="ECO:0007669"/>
    <property type="project" value="UniProtKB-KW"/>
</dbReference>
<comment type="caution">
    <text evidence="2">The sequence shown here is derived from an EMBL/GenBank/DDBJ whole genome shotgun (WGS) entry which is preliminary data.</text>
</comment>
<feature type="transmembrane region" description="Helical" evidence="1">
    <location>
        <begin position="50"/>
        <end position="71"/>
    </location>
</feature>
<dbReference type="EMBL" id="JAJEPU010000018">
    <property type="protein sequence ID" value="MCC2164727.1"/>
    <property type="molecule type" value="Genomic_DNA"/>
</dbReference>
<keyword evidence="1" id="KW-1133">Transmembrane helix</keyword>
<dbReference type="RefSeq" id="WP_308451280.1">
    <property type="nucleotide sequence ID" value="NZ_JAJEPU010000018.1"/>
</dbReference>
<accession>A0AAE3AST1</accession>
<protein>
    <submittedName>
        <fullName evidence="2">O-linked GlcNAc transferase-like protein</fullName>
    </submittedName>
</protein>
<evidence type="ECO:0000256" key="1">
    <source>
        <dbReference type="SAM" id="Phobius"/>
    </source>
</evidence>
<sequence>MRQKKKEKGEYGYRTTNRRMRLMITGILLLAILAQLFARHFASEQATKNVLTVMAILTVLPMANMASPLLASWNYRTPGETFHQKLVPYEKKTLLLYDLIVTTKEYVLPFDAVIVHPAGIYAYCPKKNLKTAKAEQAVSDLLRANKMMLSFKIISDEHGFFKRLESLKPADSYEDDGSVEYASRLLKNLSM</sequence>
<keyword evidence="2" id="KW-0808">Transferase</keyword>